<keyword evidence="5" id="KW-1185">Reference proteome</keyword>
<evidence type="ECO:0000256" key="1">
    <source>
        <dbReference type="SAM" id="Coils"/>
    </source>
</evidence>
<keyword evidence="1" id="KW-0175">Coiled coil</keyword>
<accession>A0A2J6S7M9</accession>
<proteinExistence type="predicted"/>
<evidence type="ECO:0000313" key="5">
    <source>
        <dbReference type="Proteomes" id="UP000235786"/>
    </source>
</evidence>
<name>A0A2J6S7M9_HYAVF</name>
<feature type="region of interest" description="Disordered" evidence="2">
    <location>
        <begin position="1"/>
        <end position="21"/>
    </location>
</feature>
<dbReference type="AlphaFoldDB" id="A0A2J6S7M9"/>
<organism evidence="4 5">
    <name type="scientific">Hyaloscypha variabilis (strain UAMH 11265 / GT02V1 / F)</name>
    <name type="common">Meliniomyces variabilis</name>
    <dbReference type="NCBI Taxonomy" id="1149755"/>
    <lineage>
        <taxon>Eukaryota</taxon>
        <taxon>Fungi</taxon>
        <taxon>Dikarya</taxon>
        <taxon>Ascomycota</taxon>
        <taxon>Pezizomycotina</taxon>
        <taxon>Leotiomycetes</taxon>
        <taxon>Helotiales</taxon>
        <taxon>Hyaloscyphaceae</taxon>
        <taxon>Hyaloscypha</taxon>
        <taxon>Hyaloscypha variabilis</taxon>
    </lineage>
</organism>
<gene>
    <name evidence="4" type="ORF">L207DRAFT_480690</name>
</gene>
<dbReference type="Proteomes" id="UP000235786">
    <property type="component" value="Unassembled WGS sequence"/>
</dbReference>
<feature type="domain" description="DUF7708" evidence="3">
    <location>
        <begin position="118"/>
        <end position="257"/>
    </location>
</feature>
<reference evidence="4 5" key="1">
    <citation type="submission" date="2016-04" db="EMBL/GenBank/DDBJ databases">
        <title>A degradative enzymes factory behind the ericoid mycorrhizal symbiosis.</title>
        <authorList>
            <consortium name="DOE Joint Genome Institute"/>
            <person name="Martino E."/>
            <person name="Morin E."/>
            <person name="Grelet G."/>
            <person name="Kuo A."/>
            <person name="Kohler A."/>
            <person name="Daghino S."/>
            <person name="Barry K."/>
            <person name="Choi C."/>
            <person name="Cichocki N."/>
            <person name="Clum A."/>
            <person name="Copeland A."/>
            <person name="Hainaut M."/>
            <person name="Haridas S."/>
            <person name="Labutti K."/>
            <person name="Lindquist E."/>
            <person name="Lipzen A."/>
            <person name="Khouja H.-R."/>
            <person name="Murat C."/>
            <person name="Ohm R."/>
            <person name="Olson A."/>
            <person name="Spatafora J."/>
            <person name="Veneault-Fourrey C."/>
            <person name="Henrissat B."/>
            <person name="Grigoriev I."/>
            <person name="Martin F."/>
            <person name="Perotto S."/>
        </authorList>
    </citation>
    <scope>NUCLEOTIDE SEQUENCE [LARGE SCALE GENOMIC DNA]</scope>
    <source>
        <strain evidence="4 5">F</strain>
    </source>
</reference>
<dbReference type="InterPro" id="IPR056125">
    <property type="entry name" value="DUF7708"/>
</dbReference>
<feature type="coiled-coil region" evidence="1">
    <location>
        <begin position="275"/>
        <end position="323"/>
    </location>
</feature>
<sequence>MASKTPVEAADEEEKTVWFKESGKDGANEQLLKPAKEVIRGRDQFKQRLRSFLKKNRGNVEPPQTKEELEKEIAKYNDYSNLKNEAGAALNAAARVNSIYDRERNEGAKKIGRFAQEFVHSFSEFLGAYSGIVNIMKDAGQIYGEVAYETLSVLFIVVVNKSGNDSGIADLLKELRKSFPQLDDWTLIYPTPSMKQVVAEVYKEVITFARDASVYFTRFRTRLWMAIGSPPAMGVEKTASIIHGKLAEVTSEAMINLHKRNQKIQLTVEESKVKIEESQITIEESHSTIQRLERMLEQARLENEKYRQQEEQEKANADRQRLEAFKGILEIVTYPTAPSNPDICAHILSKAFKPQKKSHYQLMTRPLLESLPSYNSWFNSTESTVLLLAGETNTNARAGRGYTHSWLSPAALFAVDILRENDKRGAYYCCHPGVRTDDNDLDTYLAKDLLIKLSYKLLASQPRILRRKLAQLQSIVSQPAWTLLDTPKLTMRKLESWELHERQRTALASWFSLLREILEELKVEDQEGGREEFTYLIIDRVDLVEMRVSYFMEELRKLVRDDGVRVKVLAVLDTVRGEWDEDLGVVDERILVVQGLDQKPVGSFGHAFSREER</sequence>
<dbReference type="EMBL" id="KZ613939">
    <property type="protein sequence ID" value="PMD46768.1"/>
    <property type="molecule type" value="Genomic_DNA"/>
</dbReference>
<dbReference type="OrthoDB" id="5389929at2759"/>
<evidence type="ECO:0000313" key="4">
    <source>
        <dbReference type="EMBL" id="PMD46768.1"/>
    </source>
</evidence>
<protein>
    <recommendedName>
        <fullName evidence="3">DUF7708 domain-containing protein</fullName>
    </recommendedName>
</protein>
<evidence type="ECO:0000259" key="3">
    <source>
        <dbReference type="Pfam" id="PF24809"/>
    </source>
</evidence>
<dbReference type="STRING" id="1149755.A0A2J6S7M9"/>
<dbReference type="Pfam" id="PF24809">
    <property type="entry name" value="DUF7708"/>
    <property type="match status" value="1"/>
</dbReference>
<evidence type="ECO:0000256" key="2">
    <source>
        <dbReference type="SAM" id="MobiDB-lite"/>
    </source>
</evidence>